<accession>A0A1H8U7X8</accession>
<sequence length="120" mass="13283">MNSYHLAILRATNNGKFPELGDCWRSYHPEAILSDSDYPVLTDENRLPVCVGEFVRLDAWLSTFSRSRSRVTPSRPVGASVRCARPGAGGSKILYVPVTRKVTDTDDSKASKMHAGMIQK</sequence>
<organism evidence="1 2">
    <name type="scientific">Nitrosomonas oligotropha</name>
    <dbReference type="NCBI Taxonomy" id="42354"/>
    <lineage>
        <taxon>Bacteria</taxon>
        <taxon>Pseudomonadati</taxon>
        <taxon>Pseudomonadota</taxon>
        <taxon>Betaproteobacteria</taxon>
        <taxon>Nitrosomonadales</taxon>
        <taxon>Nitrosomonadaceae</taxon>
        <taxon>Nitrosomonas</taxon>
    </lineage>
</organism>
<dbReference type="Proteomes" id="UP000198814">
    <property type="component" value="Unassembled WGS sequence"/>
</dbReference>
<proteinExistence type="predicted"/>
<evidence type="ECO:0000313" key="1">
    <source>
        <dbReference type="EMBL" id="SEO98953.1"/>
    </source>
</evidence>
<dbReference type="STRING" id="42354.SAMN05216333_13118"/>
<dbReference type="EMBL" id="FODO01000031">
    <property type="protein sequence ID" value="SEO98953.1"/>
    <property type="molecule type" value="Genomic_DNA"/>
</dbReference>
<name>A0A1H8U7X8_9PROT</name>
<keyword evidence="2" id="KW-1185">Reference proteome</keyword>
<gene>
    <name evidence="1" type="ORF">SAMN05216333_13118</name>
</gene>
<dbReference type="AlphaFoldDB" id="A0A1H8U7X8"/>
<protein>
    <submittedName>
        <fullName evidence="1">Uncharacterized protein</fullName>
    </submittedName>
</protein>
<reference evidence="2" key="1">
    <citation type="submission" date="2016-10" db="EMBL/GenBank/DDBJ databases">
        <authorList>
            <person name="Varghese N."/>
            <person name="Submissions S."/>
        </authorList>
    </citation>
    <scope>NUCLEOTIDE SEQUENCE [LARGE SCALE GENOMIC DNA]</scope>
    <source>
        <strain evidence="2">Nm76</strain>
    </source>
</reference>
<evidence type="ECO:0000313" key="2">
    <source>
        <dbReference type="Proteomes" id="UP000198814"/>
    </source>
</evidence>